<dbReference type="Pfam" id="PF02588">
    <property type="entry name" value="YitT_membrane"/>
    <property type="match status" value="1"/>
</dbReference>
<feature type="transmembrane region" description="Helical" evidence="6">
    <location>
        <begin position="97"/>
        <end position="119"/>
    </location>
</feature>
<evidence type="ECO:0000259" key="7">
    <source>
        <dbReference type="Pfam" id="PF10035"/>
    </source>
</evidence>
<gene>
    <name evidence="8" type="ORF">AC625_13605</name>
</gene>
<evidence type="ECO:0000256" key="4">
    <source>
        <dbReference type="ARBA" id="ARBA00022989"/>
    </source>
</evidence>
<keyword evidence="4 6" id="KW-1133">Transmembrane helix</keyword>
<dbReference type="PANTHER" id="PTHR33545">
    <property type="entry name" value="UPF0750 MEMBRANE PROTEIN YITT-RELATED"/>
    <property type="match status" value="1"/>
</dbReference>
<dbReference type="PATRIC" id="fig|1679170.3.peg.3107"/>
<keyword evidence="3 6" id="KW-0812">Transmembrane</keyword>
<dbReference type="InterPro" id="IPR051461">
    <property type="entry name" value="UPF0750_membrane"/>
</dbReference>
<dbReference type="Pfam" id="PF10035">
    <property type="entry name" value="DUF2179"/>
    <property type="match status" value="1"/>
</dbReference>
<comment type="caution">
    <text evidence="8">The sequence shown here is derived from an EMBL/GenBank/DDBJ whole genome shotgun (WGS) entry which is preliminary data.</text>
</comment>
<feature type="transmembrane region" description="Helical" evidence="6">
    <location>
        <begin position="31"/>
        <end position="52"/>
    </location>
</feature>
<dbReference type="CDD" id="cd16380">
    <property type="entry name" value="YitT_C"/>
    <property type="match status" value="1"/>
</dbReference>
<feature type="transmembrane region" description="Helical" evidence="6">
    <location>
        <begin position="125"/>
        <end position="144"/>
    </location>
</feature>
<comment type="subcellular location">
    <subcellularLocation>
        <location evidence="1">Cell membrane</location>
        <topology evidence="1">Multi-pass membrane protein</topology>
    </subcellularLocation>
</comment>
<dbReference type="Gene3D" id="3.30.70.120">
    <property type="match status" value="1"/>
</dbReference>
<dbReference type="RefSeq" id="WP_049681761.1">
    <property type="nucleotide sequence ID" value="NZ_JBIVOD010000005.1"/>
</dbReference>
<organism evidence="8 9">
    <name type="scientific">Peribacillus loiseleuriae</name>
    <dbReference type="NCBI Taxonomy" id="1679170"/>
    <lineage>
        <taxon>Bacteria</taxon>
        <taxon>Bacillati</taxon>
        <taxon>Bacillota</taxon>
        <taxon>Bacilli</taxon>
        <taxon>Bacillales</taxon>
        <taxon>Bacillaceae</taxon>
        <taxon>Peribacillus</taxon>
    </lineage>
</organism>
<evidence type="ECO:0000256" key="1">
    <source>
        <dbReference type="ARBA" id="ARBA00004651"/>
    </source>
</evidence>
<sequence length="302" mass="33339">MSIESDLTTVETLIKKAKHKKLTARQILQRGILITIGAILMSTGLEVFLVPNNVIDGGITGISIMLSYITDWKLGVFLFVLNLPFFFIGYKQIGKTFALSTLYGIVVLSITSVFLHHVPAFTQDILLASIFGGMIVGVGVGIVIRYGGSLDGTEILAILASKKLPFSVGEIIMFFNLFIFTCAGFVYSWDRAMYSILAYYVAFKTMDIVIAGLDESKFIWIISDEFREIGDAILHRLGRGVTYLSGEGAFSGDDKKVIFCVINRLEEAKLKEIVKDFDSSAFLAVGDIAEVRGGRFKKKDIH</sequence>
<evidence type="ECO:0000313" key="8">
    <source>
        <dbReference type="EMBL" id="KMY50409.1"/>
    </source>
</evidence>
<dbReference type="InterPro" id="IPR003740">
    <property type="entry name" value="YitT"/>
</dbReference>
<dbReference type="InterPro" id="IPR015867">
    <property type="entry name" value="N-reg_PII/ATP_PRibTrfase_C"/>
</dbReference>
<feature type="transmembrane region" description="Helical" evidence="6">
    <location>
        <begin position="72"/>
        <end position="90"/>
    </location>
</feature>
<dbReference type="InterPro" id="IPR019264">
    <property type="entry name" value="DUF2179"/>
</dbReference>
<dbReference type="EMBL" id="LFZW01000001">
    <property type="protein sequence ID" value="KMY50409.1"/>
    <property type="molecule type" value="Genomic_DNA"/>
</dbReference>
<evidence type="ECO:0000256" key="5">
    <source>
        <dbReference type="ARBA" id="ARBA00023136"/>
    </source>
</evidence>
<accession>A0A0K9GUP7</accession>
<dbReference type="PANTHER" id="PTHR33545:SF3">
    <property type="entry name" value="UPF0750 MEMBRANE PROTEIN YQFU"/>
    <property type="match status" value="1"/>
</dbReference>
<protein>
    <submittedName>
        <fullName evidence="8">Membrane protein</fullName>
    </submittedName>
</protein>
<feature type="transmembrane region" description="Helical" evidence="6">
    <location>
        <begin position="164"/>
        <end position="187"/>
    </location>
</feature>
<keyword evidence="5 6" id="KW-0472">Membrane</keyword>
<keyword evidence="9" id="KW-1185">Reference proteome</keyword>
<name>A0A0K9GUP7_9BACI</name>
<dbReference type="GO" id="GO:0005886">
    <property type="term" value="C:plasma membrane"/>
    <property type="evidence" value="ECO:0007669"/>
    <property type="project" value="UniProtKB-SubCell"/>
</dbReference>
<reference evidence="9" key="1">
    <citation type="submission" date="2015-07" db="EMBL/GenBank/DDBJ databases">
        <title>Genome sequencing project for genomic taxonomy and phylogenomics of Bacillus-like bacteria.</title>
        <authorList>
            <person name="Liu B."/>
            <person name="Wang J."/>
            <person name="Zhu Y."/>
            <person name="Liu G."/>
            <person name="Chen Q."/>
            <person name="Chen Z."/>
            <person name="Lan J."/>
            <person name="Che J."/>
            <person name="Ge C."/>
            <person name="Shi H."/>
            <person name="Pan Z."/>
            <person name="Liu X."/>
        </authorList>
    </citation>
    <scope>NUCLEOTIDE SEQUENCE [LARGE SCALE GENOMIC DNA]</scope>
    <source>
        <strain evidence="9">FJAT-27997</strain>
    </source>
</reference>
<evidence type="ECO:0000256" key="3">
    <source>
        <dbReference type="ARBA" id="ARBA00022692"/>
    </source>
</evidence>
<feature type="domain" description="DUF2179" evidence="7">
    <location>
        <begin position="239"/>
        <end position="293"/>
    </location>
</feature>
<proteinExistence type="predicted"/>
<evidence type="ECO:0000313" key="9">
    <source>
        <dbReference type="Proteomes" id="UP000037146"/>
    </source>
</evidence>
<evidence type="ECO:0000256" key="6">
    <source>
        <dbReference type="SAM" id="Phobius"/>
    </source>
</evidence>
<dbReference type="PIRSF" id="PIRSF006483">
    <property type="entry name" value="Membrane_protein_YitT"/>
    <property type="match status" value="1"/>
</dbReference>
<evidence type="ECO:0000256" key="2">
    <source>
        <dbReference type="ARBA" id="ARBA00022475"/>
    </source>
</evidence>
<dbReference type="AlphaFoldDB" id="A0A0K9GUP7"/>
<dbReference type="Proteomes" id="UP000037146">
    <property type="component" value="Unassembled WGS sequence"/>
</dbReference>
<dbReference type="OrthoDB" id="265478at2"/>
<keyword evidence="2" id="KW-1003">Cell membrane</keyword>